<dbReference type="SUPFAM" id="SSF52540">
    <property type="entry name" value="P-loop containing nucleoside triphosphate hydrolases"/>
    <property type="match status" value="1"/>
</dbReference>
<accession>A0A1S4E300</accession>
<dbReference type="GO" id="GO:0005524">
    <property type="term" value="F:ATP binding"/>
    <property type="evidence" value="ECO:0007669"/>
    <property type="project" value="UniProtKB-KW"/>
</dbReference>
<dbReference type="Pfam" id="PF05970">
    <property type="entry name" value="PIF1"/>
    <property type="match status" value="1"/>
</dbReference>
<keyword evidence="1" id="KW-0547">Nucleotide-binding</keyword>
<feature type="domain" description="DNA helicase Pif1-like DEAD-box helicase" evidence="2">
    <location>
        <begin position="16"/>
        <end position="178"/>
    </location>
</feature>
<organism evidence="3 4">
    <name type="scientific">Cucumis melo</name>
    <name type="common">Muskmelon</name>
    <dbReference type="NCBI Taxonomy" id="3656"/>
    <lineage>
        <taxon>Eukaryota</taxon>
        <taxon>Viridiplantae</taxon>
        <taxon>Streptophyta</taxon>
        <taxon>Embryophyta</taxon>
        <taxon>Tracheophyta</taxon>
        <taxon>Spermatophyta</taxon>
        <taxon>Magnoliopsida</taxon>
        <taxon>eudicotyledons</taxon>
        <taxon>Gunneridae</taxon>
        <taxon>Pentapetalae</taxon>
        <taxon>rosids</taxon>
        <taxon>fabids</taxon>
        <taxon>Cucurbitales</taxon>
        <taxon>Cucurbitaceae</taxon>
        <taxon>Benincaseae</taxon>
        <taxon>Cucumis</taxon>
    </lineage>
</organism>
<dbReference type="Gene3D" id="3.40.50.300">
    <property type="entry name" value="P-loop containing nucleotide triphosphate hydrolases"/>
    <property type="match status" value="1"/>
</dbReference>
<keyword evidence="1" id="KW-0234">DNA repair</keyword>
<dbReference type="PANTHER" id="PTHR10492:SF94">
    <property type="entry name" value="ATP-DEPENDENT DNA HELICASE"/>
    <property type="match status" value="1"/>
</dbReference>
<dbReference type="InterPro" id="IPR010285">
    <property type="entry name" value="DNA_helicase_pif1-like_DEAD"/>
</dbReference>
<dbReference type="AlphaFoldDB" id="A0A1S4E300"/>
<dbReference type="Proteomes" id="UP001652600">
    <property type="component" value="Chromosome 8"/>
</dbReference>
<reference evidence="4" key="1">
    <citation type="submission" date="2025-08" db="UniProtKB">
        <authorList>
            <consortium name="RefSeq"/>
        </authorList>
    </citation>
    <scope>IDENTIFICATION</scope>
    <source>
        <tissue evidence="4">Stem</tissue>
    </source>
</reference>
<dbReference type="GO" id="GO:0016887">
    <property type="term" value="F:ATP hydrolysis activity"/>
    <property type="evidence" value="ECO:0007669"/>
    <property type="project" value="RHEA"/>
</dbReference>
<dbReference type="GO" id="GO:0000723">
    <property type="term" value="P:telomere maintenance"/>
    <property type="evidence" value="ECO:0007669"/>
    <property type="project" value="InterPro"/>
</dbReference>
<dbReference type="EC" id="5.6.2.3" evidence="1"/>
<dbReference type="RefSeq" id="XP_016902602.2">
    <property type="nucleotide sequence ID" value="XM_017047113.2"/>
</dbReference>
<keyword evidence="1" id="KW-0378">Hydrolase</keyword>
<dbReference type="InterPro" id="IPR027417">
    <property type="entry name" value="P-loop_NTPase"/>
</dbReference>
<keyword evidence="1" id="KW-0067">ATP-binding</keyword>
<sequence length="238" mass="26918">MALKELEKPFLSSTFSYKRSKGMIVLEIATSEVAASILLSGRTTHSRFNIPLEASETSMCNISKQSAEAKLIRKAKLIIWDEAPMTEKYIIESVDRTLRDIMDCPHPFGGKVIVFGGDFRQVLPVLPKGTRQQTVAVSLRKSYLWEKMHKIQLKKNIRAYDDTRFADFILRVGDGNESIIKDDIIKLLEDIVVANDSENDAKGIFIRKIYLDLELHVGESNYVTNRAILATTIPMLIV</sequence>
<dbReference type="KEGG" id="cmo:107991762"/>
<keyword evidence="1" id="KW-0227">DNA damage</keyword>
<keyword evidence="3" id="KW-1185">Reference proteome</keyword>
<dbReference type="GO" id="GO:0043139">
    <property type="term" value="F:5'-3' DNA helicase activity"/>
    <property type="evidence" value="ECO:0007669"/>
    <property type="project" value="UniProtKB-EC"/>
</dbReference>
<name>A0A1S4E300_CUCME</name>
<dbReference type="InParanoid" id="A0A1S4E300"/>
<keyword evidence="1" id="KW-0233">DNA recombination</keyword>
<keyword evidence="1" id="KW-0347">Helicase</keyword>
<proteinExistence type="inferred from homology"/>
<dbReference type="GO" id="GO:0006281">
    <property type="term" value="P:DNA repair"/>
    <property type="evidence" value="ECO:0007669"/>
    <property type="project" value="UniProtKB-KW"/>
</dbReference>
<dbReference type="GeneID" id="107991762"/>
<evidence type="ECO:0000259" key="2">
    <source>
        <dbReference type="Pfam" id="PF05970"/>
    </source>
</evidence>
<dbReference type="GO" id="GO:0006310">
    <property type="term" value="P:DNA recombination"/>
    <property type="evidence" value="ECO:0007669"/>
    <property type="project" value="UniProtKB-KW"/>
</dbReference>
<evidence type="ECO:0000313" key="3">
    <source>
        <dbReference type="Proteomes" id="UP001652600"/>
    </source>
</evidence>
<comment type="cofactor">
    <cofactor evidence="1">
        <name>Mg(2+)</name>
        <dbReference type="ChEBI" id="CHEBI:18420"/>
    </cofactor>
</comment>
<evidence type="ECO:0000256" key="1">
    <source>
        <dbReference type="RuleBase" id="RU363044"/>
    </source>
</evidence>
<protein>
    <recommendedName>
        <fullName evidence="1">ATP-dependent DNA helicase</fullName>
        <ecNumber evidence="1">5.6.2.3</ecNumber>
    </recommendedName>
</protein>
<gene>
    <name evidence="4" type="primary">LOC107991762</name>
</gene>
<evidence type="ECO:0000313" key="4">
    <source>
        <dbReference type="RefSeq" id="XP_016902602.2"/>
    </source>
</evidence>
<comment type="catalytic activity">
    <reaction evidence="1">
        <text>ATP + H2O = ADP + phosphate + H(+)</text>
        <dbReference type="Rhea" id="RHEA:13065"/>
        <dbReference type="ChEBI" id="CHEBI:15377"/>
        <dbReference type="ChEBI" id="CHEBI:15378"/>
        <dbReference type="ChEBI" id="CHEBI:30616"/>
        <dbReference type="ChEBI" id="CHEBI:43474"/>
        <dbReference type="ChEBI" id="CHEBI:456216"/>
        <dbReference type="EC" id="5.6.2.3"/>
    </reaction>
</comment>
<dbReference type="PANTHER" id="PTHR10492">
    <property type="match status" value="1"/>
</dbReference>
<comment type="similarity">
    <text evidence="1">Belongs to the helicase family.</text>
</comment>